<evidence type="ECO:0000313" key="3">
    <source>
        <dbReference type="Proteomes" id="UP000182584"/>
    </source>
</evidence>
<dbReference type="EMBL" id="FOGJ01000002">
    <property type="protein sequence ID" value="SER13328.1"/>
    <property type="molecule type" value="Genomic_DNA"/>
</dbReference>
<evidence type="ECO:0000313" key="2">
    <source>
        <dbReference type="EMBL" id="SER13328.1"/>
    </source>
</evidence>
<evidence type="ECO:0000256" key="1">
    <source>
        <dbReference type="SAM" id="Coils"/>
    </source>
</evidence>
<dbReference type="AlphaFoldDB" id="A0A1H9LPQ1"/>
<name>A0A1H9LPQ1_BUTFI</name>
<proteinExistence type="predicted"/>
<accession>A0A1H9LPQ1</accession>
<organism evidence="2 3">
    <name type="scientific">Butyrivibrio fibrisolvens</name>
    <dbReference type="NCBI Taxonomy" id="831"/>
    <lineage>
        <taxon>Bacteria</taxon>
        <taxon>Bacillati</taxon>
        <taxon>Bacillota</taxon>
        <taxon>Clostridia</taxon>
        <taxon>Lachnospirales</taxon>
        <taxon>Lachnospiraceae</taxon>
        <taxon>Butyrivibrio</taxon>
    </lineage>
</organism>
<feature type="coiled-coil region" evidence="1">
    <location>
        <begin position="56"/>
        <end position="90"/>
    </location>
</feature>
<gene>
    <name evidence="2" type="ORF">SAMN04487884_102141</name>
</gene>
<dbReference type="OrthoDB" id="1827566at2"/>
<dbReference type="Proteomes" id="UP000182584">
    <property type="component" value="Unassembled WGS sequence"/>
</dbReference>
<sequence length="274" mass="32071">MIVIGEIIGDGGTVCFSKKTGKIASFCDGFEDMKFADFDKVLQEVMRLMGKRSFGKEKKKRSYQTEKERINEIQKDIDRWRGELDGSEDDEWHLELIEYFEKVIENIKRTTKKDVIRSINMKDAFKTYFKKLKELDPSKKKSYKLQKVKWTREDLDKAPNFDTAYYNKVYFNTYFFEDMKGTWNDITLYIDGISESQSAMDTLRSAYKNGKEVFPDSEKLYIGKAIVGGKDGYGIYLDGHSRYGVKLYNKDTKEEIGFFYTLPEIIASMDLIKE</sequence>
<reference evidence="2 3" key="1">
    <citation type="submission" date="2016-10" db="EMBL/GenBank/DDBJ databases">
        <authorList>
            <person name="de Groot N.N."/>
        </authorList>
    </citation>
    <scope>NUCLEOTIDE SEQUENCE [LARGE SCALE GENOMIC DNA]</scope>
    <source>
        <strain evidence="2 3">AR40</strain>
    </source>
</reference>
<protein>
    <submittedName>
        <fullName evidence="2">Uncharacterized protein</fullName>
    </submittedName>
</protein>
<keyword evidence="1" id="KW-0175">Coiled coil</keyword>